<name>A0ABU9DQT5_9BACL</name>
<reference evidence="2 3" key="1">
    <citation type="submission" date="2024-04" db="EMBL/GenBank/DDBJ databases">
        <title>draft genome sequnece of Paenibacillus filicis.</title>
        <authorList>
            <person name="Kim D.-U."/>
        </authorList>
    </citation>
    <scope>NUCLEOTIDE SEQUENCE [LARGE SCALE GENOMIC DNA]</scope>
    <source>
        <strain evidence="2 3">KACC14197</strain>
    </source>
</reference>
<organism evidence="2 3">
    <name type="scientific">Paenibacillus filicis</name>
    <dbReference type="NCBI Taxonomy" id="669464"/>
    <lineage>
        <taxon>Bacteria</taxon>
        <taxon>Bacillati</taxon>
        <taxon>Bacillota</taxon>
        <taxon>Bacilli</taxon>
        <taxon>Bacillales</taxon>
        <taxon>Paenibacillaceae</taxon>
        <taxon>Paenibacillus</taxon>
    </lineage>
</organism>
<protein>
    <submittedName>
        <fullName evidence="2">Uncharacterized protein</fullName>
    </submittedName>
</protein>
<evidence type="ECO:0000313" key="2">
    <source>
        <dbReference type="EMBL" id="MEK8131215.1"/>
    </source>
</evidence>
<dbReference type="RefSeq" id="WP_341418343.1">
    <property type="nucleotide sequence ID" value="NZ_JBBPCC010000019.1"/>
</dbReference>
<gene>
    <name evidence="2" type="ORF">WMW72_25235</name>
</gene>
<evidence type="ECO:0000256" key="1">
    <source>
        <dbReference type="SAM" id="Phobius"/>
    </source>
</evidence>
<dbReference type="EMBL" id="JBBPCC010000019">
    <property type="protein sequence ID" value="MEK8131215.1"/>
    <property type="molecule type" value="Genomic_DNA"/>
</dbReference>
<dbReference type="Proteomes" id="UP001469365">
    <property type="component" value="Unassembled WGS sequence"/>
</dbReference>
<comment type="caution">
    <text evidence="2">The sequence shown here is derived from an EMBL/GenBank/DDBJ whole genome shotgun (WGS) entry which is preliminary data.</text>
</comment>
<feature type="transmembrane region" description="Helical" evidence="1">
    <location>
        <begin position="20"/>
        <end position="39"/>
    </location>
</feature>
<keyword evidence="1" id="KW-1133">Transmembrane helix</keyword>
<accession>A0ABU9DQT5</accession>
<keyword evidence="1" id="KW-0812">Transmembrane</keyword>
<keyword evidence="3" id="KW-1185">Reference proteome</keyword>
<keyword evidence="1" id="KW-0472">Membrane</keyword>
<proteinExistence type="predicted"/>
<sequence length="97" mass="10932">MDIRHDNQAYTVQATQRAMVGVLIPAMLSPITIGVIMVNRQAGDWAWLVIVFMLIWIVLGLVLASKLLRSQLLSADEQGVRYGRKATPWLEMKKLVL</sequence>
<evidence type="ECO:0000313" key="3">
    <source>
        <dbReference type="Proteomes" id="UP001469365"/>
    </source>
</evidence>
<feature type="transmembrane region" description="Helical" evidence="1">
    <location>
        <begin position="45"/>
        <end position="64"/>
    </location>
</feature>